<sequence length="137" mass="14910">MAPTLLAQFILNLMQHCVKVFFFCKFLELFIISTANEQAGKTLLTICNNIKNKNPIKSSSSNNKYDKNSSRGAINAAAPTIAATATATAKATTTTTTRTTITTTTKTTIKDSGSGLQHTKNVAKLRKNKITLKNIHY</sequence>
<reference evidence="1 2" key="1">
    <citation type="journal article" date="2021" name="Elife">
        <title>Chloroplast acquisition without the gene transfer in kleptoplastic sea slugs, Plakobranchus ocellatus.</title>
        <authorList>
            <person name="Maeda T."/>
            <person name="Takahashi S."/>
            <person name="Yoshida T."/>
            <person name="Shimamura S."/>
            <person name="Takaki Y."/>
            <person name="Nagai Y."/>
            <person name="Toyoda A."/>
            <person name="Suzuki Y."/>
            <person name="Arimoto A."/>
            <person name="Ishii H."/>
            <person name="Satoh N."/>
            <person name="Nishiyama T."/>
            <person name="Hasebe M."/>
            <person name="Maruyama T."/>
            <person name="Minagawa J."/>
            <person name="Obokata J."/>
            <person name="Shigenobu S."/>
        </authorList>
    </citation>
    <scope>NUCLEOTIDE SEQUENCE [LARGE SCALE GENOMIC DNA]</scope>
</reference>
<dbReference type="EMBL" id="BLXT01003828">
    <property type="protein sequence ID" value="GFO06932.1"/>
    <property type="molecule type" value="Genomic_DNA"/>
</dbReference>
<organism evidence="1 2">
    <name type="scientific">Plakobranchus ocellatus</name>
    <dbReference type="NCBI Taxonomy" id="259542"/>
    <lineage>
        <taxon>Eukaryota</taxon>
        <taxon>Metazoa</taxon>
        <taxon>Spiralia</taxon>
        <taxon>Lophotrochozoa</taxon>
        <taxon>Mollusca</taxon>
        <taxon>Gastropoda</taxon>
        <taxon>Heterobranchia</taxon>
        <taxon>Euthyneura</taxon>
        <taxon>Panpulmonata</taxon>
        <taxon>Sacoglossa</taxon>
        <taxon>Placobranchoidea</taxon>
        <taxon>Plakobranchidae</taxon>
        <taxon>Plakobranchus</taxon>
    </lineage>
</organism>
<dbReference type="Proteomes" id="UP000735302">
    <property type="component" value="Unassembled WGS sequence"/>
</dbReference>
<evidence type="ECO:0000313" key="2">
    <source>
        <dbReference type="Proteomes" id="UP000735302"/>
    </source>
</evidence>
<name>A0AAV4AIW1_9GAST</name>
<dbReference type="AlphaFoldDB" id="A0AAV4AIW1"/>
<keyword evidence="2" id="KW-1185">Reference proteome</keyword>
<accession>A0AAV4AIW1</accession>
<comment type="caution">
    <text evidence="1">The sequence shown here is derived from an EMBL/GenBank/DDBJ whole genome shotgun (WGS) entry which is preliminary data.</text>
</comment>
<gene>
    <name evidence="1" type="ORF">PoB_003343700</name>
</gene>
<proteinExistence type="predicted"/>
<protein>
    <submittedName>
        <fullName evidence="1">Uncharacterized protein</fullName>
    </submittedName>
</protein>
<evidence type="ECO:0000313" key="1">
    <source>
        <dbReference type="EMBL" id="GFO06932.1"/>
    </source>
</evidence>